<protein>
    <submittedName>
        <fullName evidence="2">Uncharacterized protein</fullName>
    </submittedName>
</protein>
<keyword evidence="3" id="KW-1185">Reference proteome</keyword>
<accession>A0A6G1KFN3</accession>
<sequence length="164" mass="17855">MQESLNNVSDVLASNKYVDNQDLLALRLGNMLKNSIVNSVASAMPTSQQPTPSLKSTKRQRGDGSDDKGAHSSVQNAHSRKKIKQSEIKLVVSMPVPQKAKELVYTHQKAYIDGKTKGSLPARSNLSNEDGALGSRNRIRRASSSSFHRSGTNAAKDETVWGFC</sequence>
<feature type="compositionally biased region" description="Basic and acidic residues" evidence="1">
    <location>
        <begin position="60"/>
        <end position="70"/>
    </location>
</feature>
<organism evidence="2 3">
    <name type="scientific">Pleomassaria siparia CBS 279.74</name>
    <dbReference type="NCBI Taxonomy" id="1314801"/>
    <lineage>
        <taxon>Eukaryota</taxon>
        <taxon>Fungi</taxon>
        <taxon>Dikarya</taxon>
        <taxon>Ascomycota</taxon>
        <taxon>Pezizomycotina</taxon>
        <taxon>Dothideomycetes</taxon>
        <taxon>Pleosporomycetidae</taxon>
        <taxon>Pleosporales</taxon>
        <taxon>Pleomassariaceae</taxon>
        <taxon>Pleomassaria</taxon>
    </lineage>
</organism>
<gene>
    <name evidence="2" type="ORF">K504DRAFT_480606</name>
</gene>
<evidence type="ECO:0000313" key="3">
    <source>
        <dbReference type="Proteomes" id="UP000799428"/>
    </source>
</evidence>
<evidence type="ECO:0000256" key="1">
    <source>
        <dbReference type="SAM" id="MobiDB-lite"/>
    </source>
</evidence>
<feature type="region of interest" description="Disordered" evidence="1">
    <location>
        <begin position="41"/>
        <end position="86"/>
    </location>
</feature>
<evidence type="ECO:0000313" key="2">
    <source>
        <dbReference type="EMBL" id="KAF2711634.1"/>
    </source>
</evidence>
<dbReference type="Proteomes" id="UP000799428">
    <property type="component" value="Unassembled WGS sequence"/>
</dbReference>
<name>A0A6G1KFN3_9PLEO</name>
<feature type="compositionally biased region" description="Polar residues" evidence="1">
    <location>
        <begin position="41"/>
        <end position="55"/>
    </location>
</feature>
<reference evidence="2" key="1">
    <citation type="journal article" date="2020" name="Stud. Mycol.">
        <title>101 Dothideomycetes genomes: a test case for predicting lifestyles and emergence of pathogens.</title>
        <authorList>
            <person name="Haridas S."/>
            <person name="Albert R."/>
            <person name="Binder M."/>
            <person name="Bloem J."/>
            <person name="Labutti K."/>
            <person name="Salamov A."/>
            <person name="Andreopoulos B."/>
            <person name="Baker S."/>
            <person name="Barry K."/>
            <person name="Bills G."/>
            <person name="Bluhm B."/>
            <person name="Cannon C."/>
            <person name="Castanera R."/>
            <person name="Culley D."/>
            <person name="Daum C."/>
            <person name="Ezra D."/>
            <person name="Gonzalez J."/>
            <person name="Henrissat B."/>
            <person name="Kuo A."/>
            <person name="Liang C."/>
            <person name="Lipzen A."/>
            <person name="Lutzoni F."/>
            <person name="Magnuson J."/>
            <person name="Mondo S."/>
            <person name="Nolan M."/>
            <person name="Ohm R."/>
            <person name="Pangilinan J."/>
            <person name="Park H.-J."/>
            <person name="Ramirez L."/>
            <person name="Alfaro M."/>
            <person name="Sun H."/>
            <person name="Tritt A."/>
            <person name="Yoshinaga Y."/>
            <person name="Zwiers L.-H."/>
            <person name="Turgeon B."/>
            <person name="Goodwin S."/>
            <person name="Spatafora J."/>
            <person name="Crous P."/>
            <person name="Grigoriev I."/>
        </authorList>
    </citation>
    <scope>NUCLEOTIDE SEQUENCE</scope>
    <source>
        <strain evidence="2">CBS 279.74</strain>
    </source>
</reference>
<dbReference type="AlphaFoldDB" id="A0A6G1KFN3"/>
<dbReference type="EMBL" id="MU005767">
    <property type="protein sequence ID" value="KAF2711634.1"/>
    <property type="molecule type" value="Genomic_DNA"/>
</dbReference>
<proteinExistence type="predicted"/>
<feature type="region of interest" description="Disordered" evidence="1">
    <location>
        <begin position="115"/>
        <end position="158"/>
    </location>
</feature>